<dbReference type="Proteomes" id="UP000276133">
    <property type="component" value="Unassembled WGS sequence"/>
</dbReference>
<protein>
    <submittedName>
        <fullName evidence="3">Chromosome transmission fidelity 8-like protein</fullName>
        <ecNumber evidence="3">3.6.1.15</ecNumber>
        <ecNumber evidence="3">3.6.1.3</ecNumber>
    </submittedName>
</protein>
<reference evidence="3 4" key="1">
    <citation type="journal article" date="2018" name="Sci. Rep.">
        <title>Genomic signatures of local adaptation to the degree of environmental predictability in rotifers.</title>
        <authorList>
            <person name="Franch-Gras L."/>
            <person name="Hahn C."/>
            <person name="Garcia-Roger E.M."/>
            <person name="Carmona M.J."/>
            <person name="Serra M."/>
            <person name="Gomez A."/>
        </authorList>
    </citation>
    <scope>NUCLEOTIDE SEQUENCE [LARGE SCALE GENOMIC DNA]</scope>
    <source>
        <strain evidence="3">HYR1</strain>
    </source>
</reference>
<dbReference type="AlphaFoldDB" id="A0A3M7T951"/>
<keyword evidence="3" id="KW-0378">Hydrolase</keyword>
<evidence type="ECO:0000256" key="1">
    <source>
        <dbReference type="ARBA" id="ARBA00004123"/>
    </source>
</evidence>
<dbReference type="PANTHER" id="PTHR28605:SF1">
    <property type="entry name" value="CHROMOSOME TRANSMISSION FIDELITY FACTOR 8"/>
    <property type="match status" value="1"/>
</dbReference>
<dbReference type="EC" id="3.6.1.3" evidence="3"/>
<dbReference type="PANTHER" id="PTHR28605">
    <property type="entry name" value="CTF8, CHROMOSOME TRANSMISSION FIDELITY FACTOR 8 HOMOLOG (S. CEREVISIAE)"/>
    <property type="match status" value="1"/>
</dbReference>
<gene>
    <name evidence="3" type="ORF">BpHYR1_011793</name>
</gene>
<dbReference type="STRING" id="10195.A0A3M7T951"/>
<dbReference type="GO" id="GO:0005634">
    <property type="term" value="C:nucleus"/>
    <property type="evidence" value="ECO:0007669"/>
    <property type="project" value="UniProtKB-SubCell"/>
</dbReference>
<name>A0A3M7T951_BRAPC</name>
<dbReference type="GO" id="GO:0017111">
    <property type="term" value="F:ribonucleoside triphosphate phosphatase activity"/>
    <property type="evidence" value="ECO:0007669"/>
    <property type="project" value="UniProtKB-EC"/>
</dbReference>
<sequence length="101" mass="11574">MVQIFIKTSQDTGVTEWSLIEIQGDLECENGKDINGKFMADLYFNTDGTPILILGHHIMYGKVCNLEKPMVLIRKQKIVNKDDHMQIDDVKENAQTEYNSL</sequence>
<proteinExistence type="predicted"/>
<accession>A0A3M7T951</accession>
<dbReference type="EMBL" id="REGN01000110">
    <property type="protein sequence ID" value="RNA44418.1"/>
    <property type="molecule type" value="Genomic_DNA"/>
</dbReference>
<evidence type="ECO:0000313" key="4">
    <source>
        <dbReference type="Proteomes" id="UP000276133"/>
    </source>
</evidence>
<evidence type="ECO:0000313" key="3">
    <source>
        <dbReference type="EMBL" id="RNA44418.1"/>
    </source>
</evidence>
<dbReference type="EC" id="3.6.1.15" evidence="3"/>
<comment type="caution">
    <text evidence="3">The sequence shown here is derived from an EMBL/GenBank/DDBJ whole genome shotgun (WGS) entry which is preliminary data.</text>
</comment>
<keyword evidence="2" id="KW-0539">Nucleus</keyword>
<keyword evidence="4" id="KW-1185">Reference proteome</keyword>
<organism evidence="3 4">
    <name type="scientific">Brachionus plicatilis</name>
    <name type="common">Marine rotifer</name>
    <name type="synonym">Brachionus muelleri</name>
    <dbReference type="NCBI Taxonomy" id="10195"/>
    <lineage>
        <taxon>Eukaryota</taxon>
        <taxon>Metazoa</taxon>
        <taxon>Spiralia</taxon>
        <taxon>Gnathifera</taxon>
        <taxon>Rotifera</taxon>
        <taxon>Eurotatoria</taxon>
        <taxon>Monogononta</taxon>
        <taxon>Pseudotrocha</taxon>
        <taxon>Ploima</taxon>
        <taxon>Brachionidae</taxon>
        <taxon>Brachionus</taxon>
    </lineage>
</organism>
<evidence type="ECO:0000256" key="2">
    <source>
        <dbReference type="ARBA" id="ARBA00023242"/>
    </source>
</evidence>
<comment type="subcellular location">
    <subcellularLocation>
        <location evidence="1">Nucleus</location>
    </subcellularLocation>
</comment>
<dbReference type="OrthoDB" id="121932at2759"/>